<evidence type="ECO:0000256" key="4">
    <source>
        <dbReference type="ARBA" id="ARBA00023163"/>
    </source>
</evidence>
<dbReference type="Gene3D" id="1.10.10.10">
    <property type="entry name" value="Winged helix-like DNA-binding domain superfamily/Winged helix DNA-binding domain"/>
    <property type="match status" value="1"/>
</dbReference>
<dbReference type="GO" id="GO:0006352">
    <property type="term" value="P:DNA-templated transcription initiation"/>
    <property type="evidence" value="ECO:0007669"/>
    <property type="project" value="InterPro"/>
</dbReference>
<dbReference type="SUPFAM" id="SSF88659">
    <property type="entry name" value="Sigma3 and sigma4 domains of RNA polymerase sigma factors"/>
    <property type="match status" value="1"/>
</dbReference>
<dbReference type="NCBIfam" id="TIGR02937">
    <property type="entry name" value="sigma70-ECF"/>
    <property type="match status" value="1"/>
</dbReference>
<dbReference type="GO" id="GO:0000428">
    <property type="term" value="C:DNA-directed RNA polymerase complex"/>
    <property type="evidence" value="ECO:0007669"/>
    <property type="project" value="UniProtKB-KW"/>
</dbReference>
<dbReference type="InterPro" id="IPR014284">
    <property type="entry name" value="RNA_pol_sigma-70_dom"/>
</dbReference>
<dbReference type="SUPFAM" id="SSF88946">
    <property type="entry name" value="Sigma2 domain of RNA polymerase sigma factors"/>
    <property type="match status" value="1"/>
</dbReference>
<dbReference type="InterPro" id="IPR036388">
    <property type="entry name" value="WH-like_DNA-bd_sf"/>
</dbReference>
<dbReference type="InterPro" id="IPR039425">
    <property type="entry name" value="RNA_pol_sigma-70-like"/>
</dbReference>
<name>A0A9W6JAB2_9HYPH</name>
<dbReference type="Pfam" id="PF08281">
    <property type="entry name" value="Sigma70_r4_2"/>
    <property type="match status" value="1"/>
</dbReference>
<keyword evidence="4" id="KW-0804">Transcription</keyword>
<keyword evidence="3" id="KW-0731">Sigma factor</keyword>
<dbReference type="EMBL" id="BSFJ01000008">
    <property type="protein sequence ID" value="GLK72184.1"/>
    <property type="molecule type" value="Genomic_DNA"/>
</dbReference>
<evidence type="ECO:0000256" key="1">
    <source>
        <dbReference type="ARBA" id="ARBA00010641"/>
    </source>
</evidence>
<evidence type="ECO:0000313" key="7">
    <source>
        <dbReference type="Proteomes" id="UP001143370"/>
    </source>
</evidence>
<comment type="caution">
    <text evidence="6">The sequence shown here is derived from an EMBL/GenBank/DDBJ whole genome shotgun (WGS) entry which is preliminary data.</text>
</comment>
<gene>
    <name evidence="6" type="ORF">GCM10017643_23000</name>
</gene>
<reference evidence="6" key="1">
    <citation type="journal article" date="2014" name="Int. J. Syst. Evol. Microbiol.">
        <title>Complete genome sequence of Corynebacterium casei LMG S-19264T (=DSM 44701T), isolated from a smear-ripened cheese.</title>
        <authorList>
            <consortium name="US DOE Joint Genome Institute (JGI-PGF)"/>
            <person name="Walter F."/>
            <person name="Albersmeier A."/>
            <person name="Kalinowski J."/>
            <person name="Ruckert C."/>
        </authorList>
    </citation>
    <scope>NUCLEOTIDE SEQUENCE</scope>
    <source>
        <strain evidence="6">VKM B-2484</strain>
    </source>
</reference>
<keyword evidence="6" id="KW-0240">DNA-directed RNA polymerase</keyword>
<sequence length="171" mass="19037">MISWRQRLERLFVFHGRQLEALVARRVKDRDVAAEIVQDVFCRVLRAGSHGTLDDDTKVLYASARNAAIEHGRMETRRGRILGALRPEQMACEPAMPDAVASGRAAVAALQGALNELSPRCREIFLLHRVENMPNAEIARRYGISVSAVEKHLARALRHCQSRLAAHLGPG</sequence>
<evidence type="ECO:0000313" key="6">
    <source>
        <dbReference type="EMBL" id="GLK72184.1"/>
    </source>
</evidence>
<evidence type="ECO:0000256" key="2">
    <source>
        <dbReference type="ARBA" id="ARBA00023015"/>
    </source>
</evidence>
<accession>A0A9W6JAB2</accession>
<dbReference type="RefSeq" id="WP_213369735.1">
    <property type="nucleotide sequence ID" value="NZ_BSFJ01000008.1"/>
</dbReference>
<organism evidence="6 7">
    <name type="scientific">Ancylobacter dichloromethanicus</name>
    <dbReference type="NCBI Taxonomy" id="518825"/>
    <lineage>
        <taxon>Bacteria</taxon>
        <taxon>Pseudomonadati</taxon>
        <taxon>Pseudomonadota</taxon>
        <taxon>Alphaproteobacteria</taxon>
        <taxon>Hyphomicrobiales</taxon>
        <taxon>Xanthobacteraceae</taxon>
        <taxon>Ancylobacter</taxon>
    </lineage>
</organism>
<feature type="domain" description="RNA polymerase sigma factor 70 region 4 type 2" evidence="5">
    <location>
        <begin position="109"/>
        <end position="160"/>
    </location>
</feature>
<dbReference type="InterPro" id="IPR013249">
    <property type="entry name" value="RNA_pol_sigma70_r4_t2"/>
</dbReference>
<protein>
    <submittedName>
        <fullName evidence="6">DNA-directed RNA polymerase sigma-70 factor</fullName>
    </submittedName>
</protein>
<dbReference type="GO" id="GO:0016987">
    <property type="term" value="F:sigma factor activity"/>
    <property type="evidence" value="ECO:0007669"/>
    <property type="project" value="UniProtKB-KW"/>
</dbReference>
<evidence type="ECO:0000256" key="3">
    <source>
        <dbReference type="ARBA" id="ARBA00023082"/>
    </source>
</evidence>
<dbReference type="CDD" id="cd06171">
    <property type="entry name" value="Sigma70_r4"/>
    <property type="match status" value="1"/>
</dbReference>
<dbReference type="InterPro" id="IPR013324">
    <property type="entry name" value="RNA_pol_sigma_r3/r4-like"/>
</dbReference>
<keyword evidence="2" id="KW-0805">Transcription regulation</keyword>
<dbReference type="AlphaFoldDB" id="A0A9W6JAB2"/>
<keyword evidence="7" id="KW-1185">Reference proteome</keyword>
<dbReference type="InterPro" id="IPR013325">
    <property type="entry name" value="RNA_pol_sigma_r2"/>
</dbReference>
<comment type="similarity">
    <text evidence="1">Belongs to the sigma-70 factor family. ECF subfamily.</text>
</comment>
<dbReference type="PANTHER" id="PTHR43133:SF63">
    <property type="entry name" value="RNA POLYMERASE SIGMA FACTOR FECI-RELATED"/>
    <property type="match status" value="1"/>
</dbReference>
<evidence type="ECO:0000259" key="5">
    <source>
        <dbReference type="Pfam" id="PF08281"/>
    </source>
</evidence>
<dbReference type="Proteomes" id="UP001143370">
    <property type="component" value="Unassembled WGS sequence"/>
</dbReference>
<reference evidence="6" key="2">
    <citation type="submission" date="2023-01" db="EMBL/GenBank/DDBJ databases">
        <authorList>
            <person name="Sun Q."/>
            <person name="Evtushenko L."/>
        </authorList>
    </citation>
    <scope>NUCLEOTIDE SEQUENCE</scope>
    <source>
        <strain evidence="6">VKM B-2484</strain>
    </source>
</reference>
<dbReference type="GO" id="GO:0003677">
    <property type="term" value="F:DNA binding"/>
    <property type="evidence" value="ECO:0007669"/>
    <property type="project" value="InterPro"/>
</dbReference>
<proteinExistence type="inferred from homology"/>
<dbReference type="PANTHER" id="PTHR43133">
    <property type="entry name" value="RNA POLYMERASE ECF-TYPE SIGMA FACTO"/>
    <property type="match status" value="1"/>
</dbReference>
<dbReference type="Gene3D" id="1.10.1740.10">
    <property type="match status" value="1"/>
</dbReference>